<dbReference type="PROSITE" id="PS50297">
    <property type="entry name" value="ANK_REP_REGION"/>
    <property type="match status" value="3"/>
</dbReference>
<keyword evidence="2 3" id="KW-0040">ANK repeat</keyword>
<feature type="repeat" description="ANK" evidence="3">
    <location>
        <begin position="121"/>
        <end position="153"/>
    </location>
</feature>
<protein>
    <submittedName>
        <fullName evidence="4">Uncharacterized protein</fullName>
    </submittedName>
</protein>
<keyword evidence="1" id="KW-0677">Repeat</keyword>
<feature type="repeat" description="ANK" evidence="3">
    <location>
        <begin position="154"/>
        <end position="186"/>
    </location>
</feature>
<evidence type="ECO:0000256" key="1">
    <source>
        <dbReference type="ARBA" id="ARBA00022737"/>
    </source>
</evidence>
<dbReference type="Gene3D" id="1.25.40.20">
    <property type="entry name" value="Ankyrin repeat-containing domain"/>
    <property type="match status" value="1"/>
</dbReference>
<proteinExistence type="predicted"/>
<evidence type="ECO:0000313" key="4">
    <source>
        <dbReference type="EMBL" id="JAS22144.1"/>
    </source>
</evidence>
<feature type="repeat" description="ANK" evidence="3">
    <location>
        <begin position="88"/>
        <end position="120"/>
    </location>
</feature>
<dbReference type="PRINTS" id="PR01415">
    <property type="entry name" value="ANKYRIN"/>
</dbReference>
<dbReference type="EMBL" id="GEDC01015154">
    <property type="protein sequence ID" value="JAS22144.1"/>
    <property type="molecule type" value="Transcribed_RNA"/>
</dbReference>
<evidence type="ECO:0000256" key="2">
    <source>
        <dbReference type="ARBA" id="ARBA00023043"/>
    </source>
</evidence>
<dbReference type="PROSITE" id="PS50088">
    <property type="entry name" value="ANK_REPEAT"/>
    <property type="match status" value="3"/>
</dbReference>
<dbReference type="Pfam" id="PF12796">
    <property type="entry name" value="Ank_2"/>
    <property type="match status" value="1"/>
</dbReference>
<dbReference type="Pfam" id="PF13606">
    <property type="entry name" value="Ank_3"/>
    <property type="match status" value="1"/>
</dbReference>
<gene>
    <name evidence="4" type="ORF">g.32395</name>
</gene>
<name>A0A1B6D8X1_9HEMI</name>
<dbReference type="InterPro" id="IPR036770">
    <property type="entry name" value="Ankyrin_rpt-contain_sf"/>
</dbReference>
<organism evidence="4">
    <name type="scientific">Clastoptera arizonana</name>
    <name type="common">Arizona spittle bug</name>
    <dbReference type="NCBI Taxonomy" id="38151"/>
    <lineage>
        <taxon>Eukaryota</taxon>
        <taxon>Metazoa</taxon>
        <taxon>Ecdysozoa</taxon>
        <taxon>Arthropoda</taxon>
        <taxon>Hexapoda</taxon>
        <taxon>Insecta</taxon>
        <taxon>Pterygota</taxon>
        <taxon>Neoptera</taxon>
        <taxon>Paraneoptera</taxon>
        <taxon>Hemiptera</taxon>
        <taxon>Auchenorrhyncha</taxon>
        <taxon>Cercopoidea</taxon>
        <taxon>Clastopteridae</taxon>
        <taxon>Clastoptera</taxon>
    </lineage>
</organism>
<reference evidence="4" key="1">
    <citation type="submission" date="2015-12" db="EMBL/GenBank/DDBJ databases">
        <title>De novo transcriptome assembly of four potential Pierce s Disease insect vectors from Arizona vineyards.</title>
        <authorList>
            <person name="Tassone E.E."/>
        </authorList>
    </citation>
    <scope>NUCLEOTIDE SEQUENCE</scope>
</reference>
<dbReference type="SUPFAM" id="SSF48403">
    <property type="entry name" value="Ankyrin repeat"/>
    <property type="match status" value="1"/>
</dbReference>
<dbReference type="PANTHER" id="PTHR24126:SF14">
    <property type="entry name" value="ANK_REP_REGION DOMAIN-CONTAINING PROTEIN"/>
    <property type="match status" value="1"/>
</dbReference>
<sequence length="468" mass="52916">MFTRRKNQFVNVLIFSIMQDLYGSDEETMELDQLTPFSIFNKIVEPLPKAIGTISDLGKELLEQARLGETDKVRELMAKGAPFTTDWLGVSPLHYAAEYNHVDTVEVLLRAGISRDSRNKVDRTPLHVAVQAGHLEVVRLLVDFGADVDCRDMLRMTPLHWAAESGHADIVKLLLKNGANPQSINKFDSTPDQIASKKHRPDIVNLIQEIVAMDPSDRPKKIKKSQDKVKVEATLNICNPEQPESSKELHLLTTSVFNKPKINKSDPTPIENKHEVTEIRVMKLTSGKRKNANNEIIEESRVGNEMGTIPNPTQKTLQILQEHGITMLPVDDSDLVTSAMASGQTVVLTEAGKLALNQTEKSPQVKNTVPTINLLPGKRLIKIGADQLINMTKEKKVVIHRDKKYSLNQKQEEEIKKTPTFKDLEAMRKELEEARKQVEMYKTKFLVKQREAEAYKLQLQDFLSEVEH</sequence>
<dbReference type="PANTHER" id="PTHR24126">
    <property type="entry name" value="ANKYRIN REPEAT, PH AND SEC7 DOMAIN CONTAINING PROTEIN SECG-RELATED"/>
    <property type="match status" value="1"/>
</dbReference>
<dbReference type="AlphaFoldDB" id="A0A1B6D8X1"/>
<evidence type="ECO:0000256" key="3">
    <source>
        <dbReference type="PROSITE-ProRule" id="PRU00023"/>
    </source>
</evidence>
<dbReference type="InterPro" id="IPR002110">
    <property type="entry name" value="Ankyrin_rpt"/>
</dbReference>
<accession>A0A1B6D8X1</accession>
<dbReference type="SMART" id="SM00248">
    <property type="entry name" value="ANK"/>
    <property type="match status" value="4"/>
</dbReference>